<evidence type="ECO:0000313" key="1">
    <source>
        <dbReference type="EMBL" id="KAB0685930.1"/>
    </source>
</evidence>
<gene>
    <name evidence="1" type="ORF">F7R13_02450</name>
</gene>
<dbReference type="Proteomes" id="UP000473571">
    <property type="component" value="Unassembled WGS sequence"/>
</dbReference>
<reference evidence="1 2" key="1">
    <citation type="submission" date="2019-09" db="EMBL/GenBank/DDBJ databases">
        <title>Draft genome sequences of 48 bacterial type strains from the CCUG.</title>
        <authorList>
            <person name="Tunovic T."/>
            <person name="Pineiro-Iglesias B."/>
            <person name="Unosson C."/>
            <person name="Inganas E."/>
            <person name="Ohlen M."/>
            <person name="Cardew S."/>
            <person name="Jensie-Markopoulos S."/>
            <person name="Salva-Serra F."/>
            <person name="Jaen-Luchoro D."/>
            <person name="Karlsson R."/>
            <person name="Svensson-Stadler L."/>
            <person name="Chun J."/>
            <person name="Moore E."/>
        </authorList>
    </citation>
    <scope>NUCLEOTIDE SEQUENCE [LARGE SCALE GENOMIC DNA]</scope>
    <source>
        <strain evidence="1 2">CCUG 65687</strain>
    </source>
</reference>
<evidence type="ECO:0000313" key="2">
    <source>
        <dbReference type="Proteomes" id="UP000473571"/>
    </source>
</evidence>
<comment type="caution">
    <text evidence="1">The sequence shown here is derived from an EMBL/GenBank/DDBJ whole genome shotgun (WGS) entry which is preliminary data.</text>
</comment>
<dbReference type="EMBL" id="VZOL01000012">
    <property type="protein sequence ID" value="KAB0685930.1"/>
    <property type="molecule type" value="Genomic_DNA"/>
</dbReference>
<protein>
    <submittedName>
        <fullName evidence="1">Uncharacterized protein</fullName>
    </submittedName>
</protein>
<organism evidence="1 2">
    <name type="scientific">Burkholderia territorii</name>
    <dbReference type="NCBI Taxonomy" id="1503055"/>
    <lineage>
        <taxon>Bacteria</taxon>
        <taxon>Pseudomonadati</taxon>
        <taxon>Pseudomonadota</taxon>
        <taxon>Betaproteobacteria</taxon>
        <taxon>Burkholderiales</taxon>
        <taxon>Burkholderiaceae</taxon>
        <taxon>Burkholderia</taxon>
        <taxon>Burkholderia cepacia complex</taxon>
    </lineage>
</organism>
<name>A0A6L3NQ62_9BURK</name>
<proteinExistence type="predicted"/>
<sequence>MKNLIQPSKIPATNAQADIIEEINTPISAELALKQQSNATNSSQSTQIWIAIISIQTNQNITVDTTSPPGFPRALVITGI</sequence>
<dbReference type="AlphaFoldDB" id="A0A6L3NQ62"/>
<accession>A0A6L3NQ62</accession>